<feature type="compositionally biased region" description="Polar residues" evidence="9">
    <location>
        <begin position="521"/>
        <end position="530"/>
    </location>
</feature>
<dbReference type="EC" id="2.7.7.6" evidence="3"/>
<dbReference type="AlphaFoldDB" id="A0A0G4KJK5"/>
<evidence type="ECO:0000256" key="2">
    <source>
        <dbReference type="ARBA" id="ARBA00006835"/>
    </source>
</evidence>
<dbReference type="Gene3D" id="2.40.50.150">
    <property type="match status" value="1"/>
</dbReference>
<dbReference type="GO" id="GO:0003899">
    <property type="term" value="F:DNA-directed RNA polymerase activity"/>
    <property type="evidence" value="ECO:0007669"/>
    <property type="project" value="UniProtKB-EC"/>
</dbReference>
<protein>
    <recommendedName>
        <fullName evidence="3">DNA-directed RNA polymerase</fullName>
        <ecNumber evidence="3">2.7.7.6</ecNumber>
    </recommendedName>
</protein>
<keyword evidence="4" id="KW-0240">DNA-directed RNA polymerase</keyword>
<dbReference type="InterPro" id="IPR014724">
    <property type="entry name" value="RNA_pol_RPB2_OB-fold"/>
</dbReference>
<evidence type="ECO:0000256" key="6">
    <source>
        <dbReference type="ARBA" id="ARBA00022695"/>
    </source>
</evidence>
<dbReference type="Proteomes" id="UP000044602">
    <property type="component" value="Unassembled WGS sequence"/>
</dbReference>
<evidence type="ECO:0000256" key="8">
    <source>
        <dbReference type="ARBA" id="ARBA00023242"/>
    </source>
</evidence>
<dbReference type="InterPro" id="IPR015712">
    <property type="entry name" value="DNA-dir_RNA_pol_su2"/>
</dbReference>
<evidence type="ECO:0000256" key="1">
    <source>
        <dbReference type="ARBA" id="ARBA00004123"/>
    </source>
</evidence>
<dbReference type="InterPro" id="IPR007120">
    <property type="entry name" value="DNA-dir_RNAP_su2_dom"/>
</dbReference>
<feature type="domain" description="RNA polymerase Rpb2" evidence="11">
    <location>
        <begin position="391"/>
        <end position="457"/>
    </location>
</feature>
<keyword evidence="7" id="KW-0804">Transcription</keyword>
<dbReference type="InterPro" id="IPR031342">
    <property type="entry name" value="Mug163-like"/>
</dbReference>
<dbReference type="Gene3D" id="3.90.1800.10">
    <property type="entry name" value="RNA polymerase alpha subunit dimerisation domain"/>
    <property type="match status" value="1"/>
</dbReference>
<name>A0A0G4KJK5_VERLO</name>
<proteinExistence type="inferred from homology"/>
<keyword evidence="13" id="KW-1185">Reference proteome</keyword>
<evidence type="ECO:0000256" key="9">
    <source>
        <dbReference type="SAM" id="MobiDB-lite"/>
    </source>
</evidence>
<dbReference type="PANTHER" id="PTHR20856">
    <property type="entry name" value="DNA-DIRECTED RNA POLYMERASE I SUBUNIT 2"/>
    <property type="match status" value="1"/>
</dbReference>
<comment type="similarity">
    <text evidence="2">Belongs to the RNA polymerase beta chain family.</text>
</comment>
<dbReference type="CDD" id="cd00653">
    <property type="entry name" value="RNA_pol_B_RPB2"/>
    <property type="match status" value="1"/>
</dbReference>
<feature type="compositionally biased region" description="Basic and acidic residues" evidence="9">
    <location>
        <begin position="759"/>
        <end position="770"/>
    </location>
</feature>
<evidence type="ECO:0000256" key="7">
    <source>
        <dbReference type="ARBA" id="ARBA00023163"/>
    </source>
</evidence>
<dbReference type="Gene3D" id="2.40.270.10">
    <property type="entry name" value="DNA-directed RNA polymerase, subunit 2, domain 6"/>
    <property type="match status" value="1"/>
</dbReference>
<dbReference type="Pfam" id="PF04560">
    <property type="entry name" value="RNA_pol_Rpb2_7"/>
    <property type="match status" value="1"/>
</dbReference>
<dbReference type="Pfam" id="PF17119">
    <property type="entry name" value="MMU163"/>
    <property type="match status" value="2"/>
</dbReference>
<dbReference type="GO" id="GO:0006351">
    <property type="term" value="P:DNA-templated transcription"/>
    <property type="evidence" value="ECO:0007669"/>
    <property type="project" value="InterPro"/>
</dbReference>
<accession>A0A0G4KJK5</accession>
<evidence type="ECO:0000313" key="12">
    <source>
        <dbReference type="EMBL" id="CRK05669.1"/>
    </source>
</evidence>
<feature type="domain" description="DNA-directed RNA polymerase subunit 2 hybrid-binding" evidence="10">
    <location>
        <begin position="12"/>
        <end position="389"/>
    </location>
</feature>
<evidence type="ECO:0000313" key="13">
    <source>
        <dbReference type="Proteomes" id="UP000044602"/>
    </source>
</evidence>
<comment type="subcellular location">
    <subcellularLocation>
        <location evidence="1">Nucleus</location>
    </subcellularLocation>
</comment>
<dbReference type="FunFam" id="2.40.270.10:FF:000011">
    <property type="entry name" value="DNA-directed RNA polymerase subunit beta"/>
    <property type="match status" value="1"/>
</dbReference>
<dbReference type="GO" id="GO:0005634">
    <property type="term" value="C:nucleus"/>
    <property type="evidence" value="ECO:0007669"/>
    <property type="project" value="UniProtKB-SubCell"/>
</dbReference>
<reference evidence="13" key="1">
    <citation type="submission" date="2015-05" db="EMBL/GenBank/DDBJ databases">
        <authorList>
            <person name="Fogelqvist Johan"/>
        </authorList>
    </citation>
    <scope>NUCLEOTIDE SEQUENCE [LARGE SCALE GENOMIC DNA]</scope>
</reference>
<sequence>MEIEPFTILGAVAGLIPFPHHNQSPRNTYQCAMGKQAIGAIAYNQFNRIDTLLYTLVYPQRPMVISKTIQLIHYDKLPAGQNATVVVMSYSGYDIEDALVLNKASCDRGFGRCQVFRKYSAELQKYPNGKRERIGDPQYEEMEGKPRRRIAKHAALDPDGLAMVGGQVRAGEAMVKKETPLDTGSTGIGNDRGPSEFRDSSISYRIPDPAYIDKVMISQSEKDNMVIKVQTRQTRRPELGDKFSSRHGQKGVVGIIVEQEDLPFSDKGLVPDIIMNPHGFPSRMTVGKLLECLTGKASVLDGRPDYGFGDAFRSHPLKQMSEALVDHGFSWEGKDYFTSGITGEPLEAYIFNGPIYYQRLKHMVQDKMHSRARGPRAILTRQPTEGRSREGGLRLGEMERDCLIAYGASQLLLERLMISSDGTEIDICQQCGLFGYKGYCHTCRSTKEVTKMTMPHSPVDAYRHPTAMASTRLAIATVHRCCRLCRPPSQQQLRAITHLSTARSPATASASAPGSAPATPQLHQLASTPQMRRETGLPNRYFDPSNGVPGEGSPDPQGKPPDEHRVNLGRTLRILQDRLPTLLQYPLDQDILAPNISLHLFPSTHPHLPVVSGRVAYTAALWTSPIAWNRIPVIGNVRLEVHTARMTRQPIPGAAPLRPGGRDEQLVVRWSTCAAPGREGEGPRALEVGKGEKKEQHFSGLFIFQFDQKGRILSHTIETVQGGGDWERGVGAKVVGLTDWLLGGLGRGEPCPAFQATSPERDDGGRRGRD</sequence>
<dbReference type="GO" id="GO:0003677">
    <property type="term" value="F:DNA binding"/>
    <property type="evidence" value="ECO:0007669"/>
    <property type="project" value="InterPro"/>
</dbReference>
<dbReference type="InterPro" id="IPR037033">
    <property type="entry name" value="DNA-dir_RNAP_su2_hyb_sf"/>
</dbReference>
<organism evidence="12 13">
    <name type="scientific">Verticillium longisporum</name>
    <name type="common">Verticillium dahliae var. longisporum</name>
    <dbReference type="NCBI Taxonomy" id="100787"/>
    <lineage>
        <taxon>Eukaryota</taxon>
        <taxon>Fungi</taxon>
        <taxon>Dikarya</taxon>
        <taxon>Ascomycota</taxon>
        <taxon>Pezizomycotina</taxon>
        <taxon>Sordariomycetes</taxon>
        <taxon>Hypocreomycetidae</taxon>
        <taxon>Glomerellales</taxon>
        <taxon>Plectosphaerellaceae</taxon>
        <taxon>Verticillium</taxon>
    </lineage>
</organism>
<evidence type="ECO:0000256" key="4">
    <source>
        <dbReference type="ARBA" id="ARBA00022478"/>
    </source>
</evidence>
<feature type="region of interest" description="Disordered" evidence="9">
    <location>
        <begin position="498"/>
        <end position="565"/>
    </location>
</feature>
<feature type="region of interest" description="Disordered" evidence="9">
    <location>
        <begin position="179"/>
        <end position="200"/>
    </location>
</feature>
<gene>
    <name evidence="12" type="ORF">BN1708_009712</name>
</gene>
<dbReference type="GO" id="GO:0000428">
    <property type="term" value="C:DNA-directed RNA polymerase complex"/>
    <property type="evidence" value="ECO:0007669"/>
    <property type="project" value="UniProtKB-KW"/>
</dbReference>
<dbReference type="InterPro" id="IPR007121">
    <property type="entry name" value="RNA_pol_bsu_CS"/>
</dbReference>
<keyword evidence="8" id="KW-0539">Nucleus</keyword>
<dbReference type="GO" id="GO:0032549">
    <property type="term" value="F:ribonucleoside binding"/>
    <property type="evidence" value="ECO:0007669"/>
    <property type="project" value="InterPro"/>
</dbReference>
<dbReference type="PROSITE" id="PS01166">
    <property type="entry name" value="RNA_POL_BETA"/>
    <property type="match status" value="1"/>
</dbReference>
<dbReference type="SUPFAM" id="SSF64484">
    <property type="entry name" value="beta and beta-prime subunits of DNA dependent RNA-polymerase"/>
    <property type="match status" value="1"/>
</dbReference>
<evidence type="ECO:0000259" key="11">
    <source>
        <dbReference type="Pfam" id="PF04560"/>
    </source>
</evidence>
<feature type="region of interest" description="Disordered" evidence="9">
    <location>
        <begin position="748"/>
        <end position="770"/>
    </location>
</feature>
<evidence type="ECO:0000256" key="5">
    <source>
        <dbReference type="ARBA" id="ARBA00022679"/>
    </source>
</evidence>
<evidence type="ECO:0000259" key="10">
    <source>
        <dbReference type="Pfam" id="PF00562"/>
    </source>
</evidence>
<dbReference type="STRING" id="100787.A0A0G4KJK5"/>
<dbReference type="FunFam" id="2.40.270.10:FF:000006">
    <property type="entry name" value="DNA-directed RNA polymerase subunit beta"/>
    <property type="match status" value="1"/>
</dbReference>
<keyword evidence="6" id="KW-0548">Nucleotidyltransferase</keyword>
<keyword evidence="5" id="KW-0808">Transferase</keyword>
<dbReference type="Pfam" id="PF00562">
    <property type="entry name" value="RNA_pol_Rpb2_6"/>
    <property type="match status" value="1"/>
</dbReference>
<feature type="compositionally biased region" description="Low complexity" evidence="9">
    <location>
        <begin position="500"/>
        <end position="520"/>
    </location>
</feature>
<evidence type="ECO:0000256" key="3">
    <source>
        <dbReference type="ARBA" id="ARBA00012418"/>
    </source>
</evidence>
<dbReference type="EMBL" id="CVQH01001780">
    <property type="protein sequence ID" value="CRK05669.1"/>
    <property type="molecule type" value="Genomic_DNA"/>
</dbReference>
<dbReference type="InterPro" id="IPR007641">
    <property type="entry name" value="RNA_pol_Rpb2_7"/>
</dbReference>